<gene>
    <name evidence="2" type="ORF">E2C01_034478</name>
</gene>
<evidence type="ECO:0000256" key="1">
    <source>
        <dbReference type="SAM" id="MobiDB-lite"/>
    </source>
</evidence>
<reference evidence="2 3" key="1">
    <citation type="submission" date="2019-05" db="EMBL/GenBank/DDBJ databases">
        <title>Another draft genome of Portunus trituberculatus and its Hox gene families provides insights of decapod evolution.</title>
        <authorList>
            <person name="Jeong J.-H."/>
            <person name="Song I."/>
            <person name="Kim S."/>
            <person name="Choi T."/>
            <person name="Kim D."/>
            <person name="Ryu S."/>
            <person name="Kim W."/>
        </authorList>
    </citation>
    <scope>NUCLEOTIDE SEQUENCE [LARGE SCALE GENOMIC DNA]</scope>
    <source>
        <tissue evidence="2">Muscle</tissue>
    </source>
</reference>
<feature type="compositionally biased region" description="Pro residues" evidence="1">
    <location>
        <begin position="59"/>
        <end position="68"/>
    </location>
</feature>
<comment type="caution">
    <text evidence="2">The sequence shown here is derived from an EMBL/GenBank/DDBJ whole genome shotgun (WGS) entry which is preliminary data.</text>
</comment>
<feature type="region of interest" description="Disordered" evidence="1">
    <location>
        <begin position="26"/>
        <end position="79"/>
    </location>
</feature>
<name>A0A5B7F5S9_PORTR</name>
<proteinExistence type="predicted"/>
<protein>
    <submittedName>
        <fullName evidence="2">Uncharacterized protein</fullName>
    </submittedName>
</protein>
<evidence type="ECO:0000313" key="3">
    <source>
        <dbReference type="Proteomes" id="UP000324222"/>
    </source>
</evidence>
<dbReference type="AlphaFoldDB" id="A0A5B7F5S9"/>
<sequence>MTVNAKVKHVLPHVWHRSVLTVPHCQPGTAIPADAPKQAPRSQRRAWPAPGPVSEQPWVPTPPHPWPCHPISGPPLQRGTQTAEACGLAQTGAAPGSSGCTCWGRELAGTSWGRLSGADWGEGCTETDTGWDRGLAATL</sequence>
<keyword evidence="3" id="KW-1185">Reference proteome</keyword>
<dbReference type="Proteomes" id="UP000324222">
    <property type="component" value="Unassembled WGS sequence"/>
</dbReference>
<evidence type="ECO:0000313" key="2">
    <source>
        <dbReference type="EMBL" id="MPC40905.1"/>
    </source>
</evidence>
<dbReference type="EMBL" id="VSRR010004854">
    <property type="protein sequence ID" value="MPC40905.1"/>
    <property type="molecule type" value="Genomic_DNA"/>
</dbReference>
<organism evidence="2 3">
    <name type="scientific">Portunus trituberculatus</name>
    <name type="common">Swimming crab</name>
    <name type="synonym">Neptunus trituberculatus</name>
    <dbReference type="NCBI Taxonomy" id="210409"/>
    <lineage>
        <taxon>Eukaryota</taxon>
        <taxon>Metazoa</taxon>
        <taxon>Ecdysozoa</taxon>
        <taxon>Arthropoda</taxon>
        <taxon>Crustacea</taxon>
        <taxon>Multicrustacea</taxon>
        <taxon>Malacostraca</taxon>
        <taxon>Eumalacostraca</taxon>
        <taxon>Eucarida</taxon>
        <taxon>Decapoda</taxon>
        <taxon>Pleocyemata</taxon>
        <taxon>Brachyura</taxon>
        <taxon>Eubrachyura</taxon>
        <taxon>Portunoidea</taxon>
        <taxon>Portunidae</taxon>
        <taxon>Portuninae</taxon>
        <taxon>Portunus</taxon>
    </lineage>
</organism>
<accession>A0A5B7F5S9</accession>